<organism evidence="2 3">
    <name type="scientific">Desulfotignum balticum</name>
    <dbReference type="NCBI Taxonomy" id="115781"/>
    <lineage>
        <taxon>Bacteria</taxon>
        <taxon>Pseudomonadati</taxon>
        <taxon>Thermodesulfobacteriota</taxon>
        <taxon>Desulfobacteria</taxon>
        <taxon>Desulfobacterales</taxon>
        <taxon>Desulfobacteraceae</taxon>
        <taxon>Desulfotignum</taxon>
    </lineage>
</organism>
<evidence type="ECO:0000313" key="2">
    <source>
        <dbReference type="EMBL" id="MBG0778566.1"/>
    </source>
</evidence>
<reference evidence="2" key="1">
    <citation type="submission" date="2020-07" db="EMBL/GenBank/DDBJ databases">
        <title>Severe corrosion of carbon steel in oil field produced water can be linked to methanogenic archaea containing a special type of NiFe hydrogenase.</title>
        <authorList>
            <person name="Lahme S."/>
            <person name="Mand J."/>
            <person name="Longwell J."/>
            <person name="Smith R."/>
            <person name="Enning D."/>
        </authorList>
    </citation>
    <scope>NUCLEOTIDE SEQUENCE</scope>
    <source>
        <strain evidence="2">MIC098Bin6</strain>
    </source>
</reference>
<sequence>MPTSKSSADNIQEMVSVVPVVEKTAPVGGAGAVGDTDTSVAPPLELGQKSTASIL</sequence>
<evidence type="ECO:0000313" key="3">
    <source>
        <dbReference type="Proteomes" id="UP000706172"/>
    </source>
</evidence>
<protein>
    <submittedName>
        <fullName evidence="2">Uncharacterized protein</fullName>
    </submittedName>
</protein>
<dbReference type="Proteomes" id="UP000706172">
    <property type="component" value="Unassembled WGS sequence"/>
</dbReference>
<evidence type="ECO:0000256" key="1">
    <source>
        <dbReference type="SAM" id="MobiDB-lite"/>
    </source>
</evidence>
<gene>
    <name evidence="2" type="ORF">H0S81_01360</name>
</gene>
<dbReference type="AlphaFoldDB" id="A0A931CW90"/>
<name>A0A931CW90_9BACT</name>
<accession>A0A931CW90</accession>
<dbReference type="EMBL" id="JACCQK010000051">
    <property type="protein sequence ID" value="MBG0778566.1"/>
    <property type="molecule type" value="Genomic_DNA"/>
</dbReference>
<proteinExistence type="predicted"/>
<feature type="region of interest" description="Disordered" evidence="1">
    <location>
        <begin position="26"/>
        <end position="55"/>
    </location>
</feature>
<comment type="caution">
    <text evidence="2">The sequence shown here is derived from an EMBL/GenBank/DDBJ whole genome shotgun (WGS) entry which is preliminary data.</text>
</comment>